<dbReference type="InterPro" id="IPR041617">
    <property type="entry name" value="TPR_MalT"/>
</dbReference>
<evidence type="ECO:0000256" key="1">
    <source>
        <dbReference type="ARBA" id="ARBA00023015"/>
    </source>
</evidence>
<dbReference type="SMART" id="SM00421">
    <property type="entry name" value="HTH_LUXR"/>
    <property type="match status" value="1"/>
</dbReference>
<feature type="domain" description="HTH luxR-type" evidence="4">
    <location>
        <begin position="799"/>
        <end position="864"/>
    </location>
</feature>
<keyword evidence="6" id="KW-1185">Reference proteome</keyword>
<keyword evidence="3" id="KW-0804">Transcription</keyword>
<dbReference type="Pfam" id="PF00196">
    <property type="entry name" value="GerE"/>
    <property type="match status" value="1"/>
</dbReference>
<dbReference type="InterPro" id="IPR000792">
    <property type="entry name" value="Tscrpt_reg_LuxR_C"/>
</dbReference>
<protein>
    <submittedName>
        <fullName evidence="5">LuxR C-terminal-related transcriptional regulator</fullName>
    </submittedName>
</protein>
<dbReference type="InterPro" id="IPR016032">
    <property type="entry name" value="Sig_transdc_resp-reg_C-effctor"/>
</dbReference>
<dbReference type="Proteomes" id="UP001595960">
    <property type="component" value="Unassembled WGS sequence"/>
</dbReference>
<sequence length="873" mass="95082">MVEHVVSEYMVDRPHLTRRLGEALSCPLTLLVAQAGAGKTVLLTQWVAQHPSLSMAWIDVESADNDPVRFARRLLAALAEGKPEVSRLGALSALGGTGLGDPLLKALHEGLQSDSDLVLVFDDFHHLSNRTLLMDVGRLVAMLPPNVHVIMSTRVDPPIPWSRLRLTNRLIEIRQADLAMTHDESAEMLGRVVGRDLSPAATDLLIARTEGWAAGLQLAGIAVKLHTASDAFIAEFSGNDRLIAEYLTEEVLGAISAERRRLLLQLAPLDTMTAELVNHVLERSDARLVFRRLEDESMFFVGLDTSRTAFRFHQLFRDLLRYHLRSEDPDEERRLLARAADFHLKRSEWGPAIEYLLRAEDWDRALDAVLACGSDVFERGEAGTVIRWITTVPEAAREERLDTWLQLAMLVGMQGEVARTAAMLRRVANDSRATVGQRIIAEAWTSATAQWSARPEECIRAAERAIALLDEHPDAEPPDLMHLTSRMLLRTLALGSGGRARFLDGDLAGAEEWLTAALTTDGISYPPFRVGVLGSLALLDGWCGRTLEAELLAAEAVETAGMSGLLSHPVIADALLAQALVARERAHEDDAATLLEDARVRAEANHRTQLLWIATFERAARCAAEGRFDDALELVDVARHDAPSAPAPVILDRLIGLRMSVLRRMGRPAEALHLVGADQRCTPTVRFEMHAASLALGDTAAAATLLRQGSDRVSAGRPRDEVGDLLLQAWAAELTGSHETALGLMGAALDVAEPEGLVAMFVEPDVAVVRLVEELAGARGGLSDAILTRWGRIAGPHANAALAEPLTERELEILTHLPDHSTSAELATLCFVSVNTVKTHTAHIYRKLGVSGRSAAVAKARELGLIAVSRPDR</sequence>
<dbReference type="Gene3D" id="3.40.50.300">
    <property type="entry name" value="P-loop containing nucleotide triphosphate hydrolases"/>
    <property type="match status" value="1"/>
</dbReference>
<dbReference type="Gene3D" id="1.10.10.10">
    <property type="entry name" value="Winged helix-like DNA-binding domain superfamily/Winged helix DNA-binding domain"/>
    <property type="match status" value="1"/>
</dbReference>
<dbReference type="RefSeq" id="WP_204391000.1">
    <property type="nucleotide sequence ID" value="NZ_JAFBBW010000001.1"/>
</dbReference>
<gene>
    <name evidence="5" type="ORF">ACFPER_04765</name>
</gene>
<dbReference type="PANTHER" id="PTHR44688">
    <property type="entry name" value="DNA-BINDING TRANSCRIPTIONAL ACTIVATOR DEVR_DOSR"/>
    <property type="match status" value="1"/>
</dbReference>
<reference evidence="6" key="1">
    <citation type="journal article" date="2019" name="Int. J. Syst. Evol. Microbiol.">
        <title>The Global Catalogue of Microorganisms (GCM) 10K type strain sequencing project: providing services to taxonomists for standard genome sequencing and annotation.</title>
        <authorList>
            <consortium name="The Broad Institute Genomics Platform"/>
            <consortium name="The Broad Institute Genome Sequencing Center for Infectious Disease"/>
            <person name="Wu L."/>
            <person name="Ma J."/>
        </authorList>
    </citation>
    <scope>NUCLEOTIDE SEQUENCE [LARGE SCALE GENOMIC DNA]</scope>
    <source>
        <strain evidence="6">CGMCC 1.12192</strain>
    </source>
</reference>
<keyword evidence="1" id="KW-0805">Transcription regulation</keyword>
<evidence type="ECO:0000313" key="6">
    <source>
        <dbReference type="Proteomes" id="UP001595960"/>
    </source>
</evidence>
<organism evidence="5 6">
    <name type="scientific">Agromyces aurantiacus</name>
    <dbReference type="NCBI Taxonomy" id="165814"/>
    <lineage>
        <taxon>Bacteria</taxon>
        <taxon>Bacillati</taxon>
        <taxon>Actinomycetota</taxon>
        <taxon>Actinomycetes</taxon>
        <taxon>Micrococcales</taxon>
        <taxon>Microbacteriaceae</taxon>
        <taxon>Agromyces</taxon>
    </lineage>
</organism>
<keyword evidence="2" id="KW-0238">DNA-binding</keyword>
<dbReference type="PROSITE" id="PS50043">
    <property type="entry name" value="HTH_LUXR_2"/>
    <property type="match status" value="1"/>
</dbReference>
<dbReference type="PANTHER" id="PTHR44688:SF16">
    <property type="entry name" value="DNA-BINDING TRANSCRIPTIONAL ACTIVATOR DEVR_DOSR"/>
    <property type="match status" value="1"/>
</dbReference>
<evidence type="ECO:0000313" key="5">
    <source>
        <dbReference type="EMBL" id="MFC4828092.1"/>
    </source>
</evidence>
<comment type="caution">
    <text evidence="5">The sequence shown here is derived from an EMBL/GenBank/DDBJ whole genome shotgun (WGS) entry which is preliminary data.</text>
</comment>
<dbReference type="InterPro" id="IPR011990">
    <property type="entry name" value="TPR-like_helical_dom_sf"/>
</dbReference>
<proteinExistence type="predicted"/>
<dbReference type="Pfam" id="PF25873">
    <property type="entry name" value="WHD_MalT"/>
    <property type="match status" value="1"/>
</dbReference>
<evidence type="ECO:0000259" key="4">
    <source>
        <dbReference type="PROSITE" id="PS50043"/>
    </source>
</evidence>
<dbReference type="InterPro" id="IPR059106">
    <property type="entry name" value="WHD_MalT"/>
</dbReference>
<dbReference type="Pfam" id="PF13401">
    <property type="entry name" value="AAA_22"/>
    <property type="match status" value="1"/>
</dbReference>
<evidence type="ECO:0000256" key="2">
    <source>
        <dbReference type="ARBA" id="ARBA00023125"/>
    </source>
</evidence>
<dbReference type="Pfam" id="PF17874">
    <property type="entry name" value="TPR_MalT"/>
    <property type="match status" value="1"/>
</dbReference>
<dbReference type="InterPro" id="IPR027417">
    <property type="entry name" value="P-loop_NTPase"/>
</dbReference>
<dbReference type="SUPFAM" id="SSF46894">
    <property type="entry name" value="C-terminal effector domain of the bipartite response regulators"/>
    <property type="match status" value="1"/>
</dbReference>
<dbReference type="EMBL" id="JBHSJC010000001">
    <property type="protein sequence ID" value="MFC4828092.1"/>
    <property type="molecule type" value="Genomic_DNA"/>
</dbReference>
<accession>A0ABV9R4B9</accession>
<dbReference type="CDD" id="cd06170">
    <property type="entry name" value="LuxR_C_like"/>
    <property type="match status" value="1"/>
</dbReference>
<name>A0ABV9R4B9_9MICO</name>
<evidence type="ECO:0000256" key="3">
    <source>
        <dbReference type="ARBA" id="ARBA00023163"/>
    </source>
</evidence>
<dbReference type="SUPFAM" id="SSF48452">
    <property type="entry name" value="TPR-like"/>
    <property type="match status" value="1"/>
</dbReference>
<dbReference type="Gene3D" id="1.25.40.10">
    <property type="entry name" value="Tetratricopeptide repeat domain"/>
    <property type="match status" value="1"/>
</dbReference>
<dbReference type="SUPFAM" id="SSF52540">
    <property type="entry name" value="P-loop containing nucleoside triphosphate hydrolases"/>
    <property type="match status" value="1"/>
</dbReference>
<dbReference type="InterPro" id="IPR049945">
    <property type="entry name" value="AAA_22"/>
</dbReference>
<dbReference type="InterPro" id="IPR036388">
    <property type="entry name" value="WH-like_DNA-bd_sf"/>
</dbReference>